<proteinExistence type="predicted"/>
<dbReference type="AlphaFoldDB" id="A0A1B6MCJ2"/>
<organism evidence="2">
    <name type="scientific">Graphocephala atropunctata</name>
    <dbReference type="NCBI Taxonomy" id="36148"/>
    <lineage>
        <taxon>Eukaryota</taxon>
        <taxon>Metazoa</taxon>
        <taxon>Ecdysozoa</taxon>
        <taxon>Arthropoda</taxon>
        <taxon>Hexapoda</taxon>
        <taxon>Insecta</taxon>
        <taxon>Pterygota</taxon>
        <taxon>Neoptera</taxon>
        <taxon>Paraneoptera</taxon>
        <taxon>Hemiptera</taxon>
        <taxon>Auchenorrhyncha</taxon>
        <taxon>Membracoidea</taxon>
        <taxon>Cicadellidae</taxon>
        <taxon>Cicadellinae</taxon>
        <taxon>Cicadellini</taxon>
        <taxon>Graphocephala</taxon>
    </lineage>
</organism>
<gene>
    <name evidence="2" type="ORF">g.52034</name>
</gene>
<sequence>SESSFGNASVVDPVVVSFEEESDNESVPPTPHKSKPTRVTVKTLEQIKLDKIQAESAAYYSLPSSSVLRGNQDLSFHIMSLDEIRSRKRKVDDGPLQPDSTTMKKDEEEVKVKNAVVEHRTNKPIRLRRWFDKSNSDNEDNTRSRSKRIKLLDNTVVSSTNYESNMVCDFSEDPVSGSLSVKEVAVKTPEDDLLKDIDALLGDGD</sequence>
<evidence type="ECO:0000256" key="1">
    <source>
        <dbReference type="SAM" id="MobiDB-lite"/>
    </source>
</evidence>
<name>A0A1B6MCJ2_9HEMI</name>
<feature type="non-terminal residue" evidence="2">
    <location>
        <position position="1"/>
    </location>
</feature>
<dbReference type="EMBL" id="GEBQ01006325">
    <property type="protein sequence ID" value="JAT33652.1"/>
    <property type="molecule type" value="Transcribed_RNA"/>
</dbReference>
<evidence type="ECO:0000313" key="2">
    <source>
        <dbReference type="EMBL" id="JAT33652.1"/>
    </source>
</evidence>
<protein>
    <submittedName>
        <fullName evidence="2">Uncharacterized protein</fullName>
    </submittedName>
</protein>
<reference evidence="2" key="1">
    <citation type="submission" date="2015-11" db="EMBL/GenBank/DDBJ databases">
        <title>De novo transcriptome assembly of four potential Pierce s Disease insect vectors from Arizona vineyards.</title>
        <authorList>
            <person name="Tassone E.E."/>
        </authorList>
    </citation>
    <scope>NUCLEOTIDE SEQUENCE</scope>
</reference>
<feature type="region of interest" description="Disordered" evidence="1">
    <location>
        <begin position="87"/>
        <end position="109"/>
    </location>
</feature>
<accession>A0A1B6MCJ2</accession>
<feature type="region of interest" description="Disordered" evidence="1">
    <location>
        <begin position="16"/>
        <end position="38"/>
    </location>
</feature>